<dbReference type="VEuPathDB" id="GiardiaDB:QR46_4587"/>
<proteinExistence type="predicted"/>
<dbReference type="AlphaFoldDB" id="A0A132NN79"/>
<evidence type="ECO:0000313" key="1">
    <source>
        <dbReference type="EMBL" id="KWX11458.1"/>
    </source>
</evidence>
<sequence length="683" mass="76626">MRCILRIMDAAPQVVRLLFGVHRVFLSMQAAFHDRASNTHFDPIQASQDYLSVFDELIKAMKLSTISLTHDILFLRSIWALLEMFYLRTYKHTTLARATATEGIVSVLRDFIKTLADLDGSALQTQPHSTPETRFKLDLLLGNTEGIQDYLTNNTDPHSIQIANLLNGISQPKQARPGADRVAQVGKKKSELQQIMDMLSGDIQPLEFLGYLTTAQIGDDQEVRSLIRKISYFVKQADMNNPSLVVPITSNPLIYLCFLIIMEVKYGKLKQKRQDTCIEDLRLLFETLLKSVKLSHTYGPYITAFLVTLQSILSFPSIALFKPANKDHTQETFMSTTPQSVSWSFSSLCGISSIKKPLLLMVYAHIMDLISTTDHIFQSARVNAIMSYAECLSEPHIAVSISGAPQALLIDTASTGVWKLAIDYYRWTLPISADLVSKNNISHRIQQVMYSKIASVESTSEIIELLHLVSRLEMGSEMELAVKKGAAQILERKNLIQDAALWYKRAGKMDELKRLVTRALKEAIRVAMVEMDGDSASSLFAAIEAMISDVDMTDHEIVEDIALAKNIKLFREHIMAARQSLDKRRQHAKEIQLLAHELVSSPSFFLNVVPAVVSDACSDEVGAHISAAQFEELSLGLQRSLTYYNAESYLPQSQLGLRDITATQYEICSRLAETYMMGTEELN</sequence>
<protein>
    <submittedName>
        <fullName evidence="1">Uncharacterized protein</fullName>
    </submittedName>
</protein>
<organism evidence="1 2">
    <name type="scientific">Giardia duodenalis assemblage B</name>
    <dbReference type="NCBI Taxonomy" id="1394984"/>
    <lineage>
        <taxon>Eukaryota</taxon>
        <taxon>Metamonada</taxon>
        <taxon>Diplomonadida</taxon>
        <taxon>Hexamitidae</taxon>
        <taxon>Giardiinae</taxon>
        <taxon>Giardia</taxon>
    </lineage>
</organism>
<dbReference type="Proteomes" id="UP000070089">
    <property type="component" value="Unassembled WGS sequence"/>
</dbReference>
<evidence type="ECO:0000313" key="2">
    <source>
        <dbReference type="Proteomes" id="UP000070089"/>
    </source>
</evidence>
<dbReference type="OrthoDB" id="10251449at2759"/>
<name>A0A132NN79_GIAIN</name>
<reference evidence="1 2" key="1">
    <citation type="journal article" date="2015" name="Mol. Biochem. Parasitol.">
        <title>Identification of polymorphic genes for use in assemblage B genotyping assays through comparative genomics of multiple assemblage B Giardia duodenalis isolates.</title>
        <authorList>
            <person name="Wielinga C."/>
            <person name="Thompson R.C."/>
            <person name="Monis P."/>
            <person name="Ryan U."/>
        </authorList>
    </citation>
    <scope>NUCLEOTIDE SEQUENCE [LARGE SCALE GENOMIC DNA]</scope>
    <source>
        <strain evidence="1 2">BAH15c1</strain>
    </source>
</reference>
<comment type="caution">
    <text evidence="1">The sequence shown here is derived from an EMBL/GenBank/DDBJ whole genome shotgun (WGS) entry which is preliminary data.</text>
</comment>
<gene>
    <name evidence="1" type="ORF">QR46_4587</name>
</gene>
<dbReference type="EMBL" id="JXTI01000186">
    <property type="protein sequence ID" value="KWX11458.1"/>
    <property type="molecule type" value="Genomic_DNA"/>
</dbReference>
<accession>A0A132NN79</accession>